<protein>
    <submittedName>
        <fullName evidence="1">Uncharacterized protein</fullName>
    </submittedName>
</protein>
<gene>
    <name evidence="1" type="ORF">NC992_25620</name>
</gene>
<keyword evidence="2" id="KW-1185">Reference proteome</keyword>
<accession>A0ABV0KBX5</accession>
<proteinExistence type="predicted"/>
<dbReference type="EMBL" id="JAMPKX010000025">
    <property type="protein sequence ID" value="MEP0950272.1"/>
    <property type="molecule type" value="Genomic_DNA"/>
</dbReference>
<sequence length="69" mass="7659">MPKPTFTELTSPPVCYIRSNLSNAVLVNAILLRATFEEPEVTKAEFSRQFWMLPSPAALLDGGSSKFQN</sequence>
<reference evidence="1 2" key="1">
    <citation type="submission" date="2022-04" db="EMBL/GenBank/DDBJ databases">
        <title>Positive selection, recombination, and allopatry shape intraspecific diversity of widespread and dominant cyanobacteria.</title>
        <authorList>
            <person name="Wei J."/>
            <person name="Shu W."/>
            <person name="Hu C."/>
        </authorList>
    </citation>
    <scope>NUCLEOTIDE SEQUENCE [LARGE SCALE GENOMIC DNA]</scope>
    <source>
        <strain evidence="1 2">DQ-A4</strain>
    </source>
</reference>
<comment type="caution">
    <text evidence="1">The sequence shown here is derived from an EMBL/GenBank/DDBJ whole genome shotgun (WGS) entry which is preliminary data.</text>
</comment>
<evidence type="ECO:0000313" key="1">
    <source>
        <dbReference type="EMBL" id="MEP0950272.1"/>
    </source>
</evidence>
<name>A0ABV0KBX5_9CYAN</name>
<organism evidence="1 2">
    <name type="scientific">Leptolyngbya subtilissima DQ-A4</name>
    <dbReference type="NCBI Taxonomy" id="2933933"/>
    <lineage>
        <taxon>Bacteria</taxon>
        <taxon>Bacillati</taxon>
        <taxon>Cyanobacteriota</taxon>
        <taxon>Cyanophyceae</taxon>
        <taxon>Leptolyngbyales</taxon>
        <taxon>Leptolyngbyaceae</taxon>
        <taxon>Leptolyngbya group</taxon>
        <taxon>Leptolyngbya</taxon>
    </lineage>
</organism>
<dbReference type="Proteomes" id="UP001482513">
    <property type="component" value="Unassembled WGS sequence"/>
</dbReference>
<evidence type="ECO:0000313" key="2">
    <source>
        <dbReference type="Proteomes" id="UP001482513"/>
    </source>
</evidence>
<dbReference type="RefSeq" id="WP_190702263.1">
    <property type="nucleotide sequence ID" value="NZ_JAMPKX010000025.1"/>
</dbReference>